<protein>
    <recommendedName>
        <fullName evidence="2">BAH domain-containing protein</fullName>
    </recommendedName>
</protein>
<dbReference type="EMBL" id="NHYD01003394">
    <property type="protein sequence ID" value="PPQ79081.1"/>
    <property type="molecule type" value="Genomic_DNA"/>
</dbReference>
<feature type="region of interest" description="Disordered" evidence="1">
    <location>
        <begin position="1"/>
        <end position="24"/>
    </location>
</feature>
<keyword evidence="4" id="KW-1185">Reference proteome</keyword>
<reference evidence="3 4" key="1">
    <citation type="journal article" date="2018" name="Evol. Lett.">
        <title>Horizontal gene cluster transfer increased hallucinogenic mushroom diversity.</title>
        <authorList>
            <person name="Reynolds H.T."/>
            <person name="Vijayakumar V."/>
            <person name="Gluck-Thaler E."/>
            <person name="Korotkin H.B."/>
            <person name="Matheny P.B."/>
            <person name="Slot J.C."/>
        </authorList>
    </citation>
    <scope>NUCLEOTIDE SEQUENCE [LARGE SCALE GENOMIC DNA]</scope>
    <source>
        <strain evidence="3 4">2631</strain>
    </source>
</reference>
<organism evidence="3 4">
    <name type="scientific">Psilocybe cyanescens</name>
    <dbReference type="NCBI Taxonomy" id="93625"/>
    <lineage>
        <taxon>Eukaryota</taxon>
        <taxon>Fungi</taxon>
        <taxon>Dikarya</taxon>
        <taxon>Basidiomycota</taxon>
        <taxon>Agaricomycotina</taxon>
        <taxon>Agaricomycetes</taxon>
        <taxon>Agaricomycetidae</taxon>
        <taxon>Agaricales</taxon>
        <taxon>Agaricineae</taxon>
        <taxon>Strophariaceae</taxon>
        <taxon>Psilocybe</taxon>
    </lineage>
</organism>
<gene>
    <name evidence="3" type="ORF">CVT25_002306</name>
</gene>
<dbReference type="InterPro" id="IPR001025">
    <property type="entry name" value="BAH_dom"/>
</dbReference>
<dbReference type="Proteomes" id="UP000283269">
    <property type="component" value="Unassembled WGS sequence"/>
</dbReference>
<dbReference type="AlphaFoldDB" id="A0A409WKT2"/>
<dbReference type="GO" id="GO:0003682">
    <property type="term" value="F:chromatin binding"/>
    <property type="evidence" value="ECO:0007669"/>
    <property type="project" value="InterPro"/>
</dbReference>
<dbReference type="InterPro" id="IPR043151">
    <property type="entry name" value="BAH_sf"/>
</dbReference>
<dbReference type="CDD" id="cd04370">
    <property type="entry name" value="BAH"/>
    <property type="match status" value="1"/>
</dbReference>
<dbReference type="PANTHER" id="PTHR46364">
    <property type="entry name" value="OS08G0421900 PROTEIN"/>
    <property type="match status" value="1"/>
</dbReference>
<sequence>MTRGRPPQAANAKKTKAKSKRTETVSDEKFATLKPFGSFVVSDPETKEGYKFMKEDNAAILPHGRDPEAGLDEEQYWIGKIKDIRAEIHDDGSNTVWARVQWFYSGTDVASVVKSFDESAIGKYEKVFSDHFDYVGPEAFNAVVPMAKFNENDPEPPFIAWDRFFRRYNFEYKTRTLKPKPGSSSCTCKLPYNPNDTDPSSLMHFCPRPSCRKAYHHNCLLAAKSKESSTTLISPSSPQITVSNSPRKHKRATRSSLNSISVKSIPDASEQNLAPDNPTFSRSFRLLACSPDTDDNVDLQSLIPLTVQSPAKLDDEAEESDAPPPLKKKRKGRGFTAKKRAPAAPPRWPTRTLADTLGELPFDLLHVAEQPLVRGAAFANGGVSGNIAFVTRARRLVYKLLQGEPLPARWEDVVFVEGQGADLKNAIVKIGASRKVLPPFVCPSCKSAI</sequence>
<evidence type="ECO:0000313" key="3">
    <source>
        <dbReference type="EMBL" id="PPQ79081.1"/>
    </source>
</evidence>
<feature type="region of interest" description="Disordered" evidence="1">
    <location>
        <begin position="310"/>
        <end position="350"/>
    </location>
</feature>
<accession>A0A409WKT2</accession>
<feature type="region of interest" description="Disordered" evidence="1">
    <location>
        <begin position="230"/>
        <end position="276"/>
    </location>
</feature>
<dbReference type="InParanoid" id="A0A409WKT2"/>
<proteinExistence type="predicted"/>
<evidence type="ECO:0000313" key="4">
    <source>
        <dbReference type="Proteomes" id="UP000283269"/>
    </source>
</evidence>
<feature type="compositionally biased region" description="Basic residues" evidence="1">
    <location>
        <begin position="326"/>
        <end position="341"/>
    </location>
</feature>
<name>A0A409WKT2_PSICY</name>
<comment type="caution">
    <text evidence="3">The sequence shown here is derived from an EMBL/GenBank/DDBJ whole genome shotgun (WGS) entry which is preliminary data.</text>
</comment>
<feature type="compositionally biased region" description="Polar residues" evidence="1">
    <location>
        <begin position="230"/>
        <end position="245"/>
    </location>
</feature>
<dbReference type="Gene3D" id="2.30.30.490">
    <property type="match status" value="1"/>
</dbReference>
<dbReference type="PROSITE" id="PS51038">
    <property type="entry name" value="BAH"/>
    <property type="match status" value="1"/>
</dbReference>
<evidence type="ECO:0000259" key="2">
    <source>
        <dbReference type="PROSITE" id="PS51038"/>
    </source>
</evidence>
<dbReference type="OrthoDB" id="10259622at2759"/>
<feature type="domain" description="BAH" evidence="2">
    <location>
        <begin position="50"/>
        <end position="181"/>
    </location>
</feature>
<evidence type="ECO:0000256" key="1">
    <source>
        <dbReference type="SAM" id="MobiDB-lite"/>
    </source>
</evidence>